<dbReference type="EMBL" id="BMIH01000002">
    <property type="protein sequence ID" value="GGB26828.1"/>
    <property type="molecule type" value="Genomic_DNA"/>
</dbReference>
<accession>A0A916T1J9</accession>
<dbReference type="Proteomes" id="UP000623067">
    <property type="component" value="Unassembled WGS sequence"/>
</dbReference>
<proteinExistence type="predicted"/>
<evidence type="ECO:0000313" key="2">
    <source>
        <dbReference type="EMBL" id="GGB26828.1"/>
    </source>
</evidence>
<feature type="region of interest" description="Disordered" evidence="1">
    <location>
        <begin position="1"/>
        <end position="24"/>
    </location>
</feature>
<comment type="caution">
    <text evidence="2">The sequence shown here is derived from an EMBL/GenBank/DDBJ whole genome shotgun (WGS) entry which is preliminary data.</text>
</comment>
<reference evidence="2" key="1">
    <citation type="journal article" date="2014" name="Int. J. Syst. Evol. Microbiol.">
        <title>Complete genome sequence of Corynebacterium casei LMG S-19264T (=DSM 44701T), isolated from a smear-ripened cheese.</title>
        <authorList>
            <consortium name="US DOE Joint Genome Institute (JGI-PGF)"/>
            <person name="Walter F."/>
            <person name="Albersmeier A."/>
            <person name="Kalinowski J."/>
            <person name="Ruckert C."/>
        </authorList>
    </citation>
    <scope>NUCLEOTIDE SEQUENCE</scope>
    <source>
        <strain evidence="2">CGMCC 1.15330</strain>
    </source>
</reference>
<evidence type="ECO:0000256" key="1">
    <source>
        <dbReference type="SAM" id="MobiDB-lite"/>
    </source>
</evidence>
<evidence type="ECO:0008006" key="4">
    <source>
        <dbReference type="Google" id="ProtNLM"/>
    </source>
</evidence>
<keyword evidence="3" id="KW-1185">Reference proteome</keyword>
<name>A0A916T1J9_9SPHN</name>
<evidence type="ECO:0000313" key="3">
    <source>
        <dbReference type="Proteomes" id="UP000623067"/>
    </source>
</evidence>
<protein>
    <recommendedName>
        <fullName evidence="4">Bacteriophage Mu GpT domain-containing protein</fullName>
    </recommendedName>
</protein>
<gene>
    <name evidence="2" type="ORF">GCM10011380_15490</name>
</gene>
<organism evidence="2 3">
    <name type="scientific">Sphingomonas metalli</name>
    <dbReference type="NCBI Taxonomy" id="1779358"/>
    <lineage>
        <taxon>Bacteria</taxon>
        <taxon>Pseudomonadati</taxon>
        <taxon>Pseudomonadota</taxon>
        <taxon>Alphaproteobacteria</taxon>
        <taxon>Sphingomonadales</taxon>
        <taxon>Sphingomonadaceae</taxon>
        <taxon>Sphingomonas</taxon>
    </lineage>
</organism>
<sequence>MSSSNSSIRQRYASVAPTSASAPRTAQAHIADMFDRYFAVRGQRDQGHAPLAGERLVSAPQRTRELSLSPQSWNEAARTVDVIWTTGARGARFSWDTLDLVDEELATDSANVRLDRLNSGAPVLNTHQKGDLGAQIGTVVPGSARMAGGKGMATLKLSDRADVAPIVADIAAGIIRNLSVGYTVHTFEVDPKARPRPLYRAVDWEPTEISFVPVPFDAGAQVRDLSLGDASPCLIRTISQHQEPQTMSTPWYARFTRGREVATPPVAPMPQTATRDYQQQPISYDQPATIGWLRSYVDTARSAYDLPAEICGDLVLEMAERQLSEGDARDSLLHIVAERQRQQTSGVSRVGSALVTPSGSPSANALVFGHRTYDDPNFHAGAVEDALFARMSGTAPSDQARAFMSMSMVQIAGELLSRSGVHNVNRMAPNDVLNAAAWNSGGARSYMTRADGPAGYHTTSDFPELLLGAGNRFLLNVFTQAESPLKQLSRQRQARDFRAISGLELSGFSILPEVPESGEIKHGTFRERKESYALRTFAKQFALSRQAIINDDLAAFADPMVIMARAAAETEASLLADLVNGNPVMSDGIPLFDARHGNVAVSGGAPSVEALDAGRQAMRKQKGLDGTPIAPKPKFIVSGIENETTIEKLMTGLTAGTADAANPFAGKLVPAVDPRLAPKAWYLFGDPATSPTLEHAYLNDQTGPVVEQKDGWDVLGTQFRVYMDFGAGAVDWRGAYKDAGAAG</sequence>
<dbReference type="AlphaFoldDB" id="A0A916T1J9"/>
<reference evidence="2" key="2">
    <citation type="submission" date="2020-09" db="EMBL/GenBank/DDBJ databases">
        <authorList>
            <person name="Sun Q."/>
            <person name="Zhou Y."/>
        </authorList>
    </citation>
    <scope>NUCLEOTIDE SEQUENCE</scope>
    <source>
        <strain evidence="2">CGMCC 1.15330</strain>
    </source>
</reference>
<dbReference type="NCBIfam" id="NF045541">
    <property type="entry name" value="scaf_prot_MCP2"/>
    <property type="match status" value="1"/>
</dbReference>
<dbReference type="RefSeq" id="WP_229664435.1">
    <property type="nucleotide sequence ID" value="NZ_BMIH01000002.1"/>
</dbReference>
<dbReference type="Pfam" id="PF25209">
    <property type="entry name" value="Phage_capsid_4"/>
    <property type="match status" value="1"/>
</dbReference>